<dbReference type="EMBL" id="JABMIG020000146">
    <property type="protein sequence ID" value="KAL3789104.1"/>
    <property type="molecule type" value="Genomic_DNA"/>
</dbReference>
<feature type="compositionally biased region" description="Acidic residues" evidence="1">
    <location>
        <begin position="377"/>
        <end position="393"/>
    </location>
</feature>
<accession>A0ABD3PNA5</accession>
<keyword evidence="3" id="KW-1185">Reference proteome</keyword>
<comment type="caution">
    <text evidence="2">The sequence shown here is derived from an EMBL/GenBank/DDBJ whole genome shotgun (WGS) entry which is preliminary data.</text>
</comment>
<protein>
    <submittedName>
        <fullName evidence="2">Uncharacterized protein</fullName>
    </submittedName>
</protein>
<sequence>MSSNSIPYNIRDFMRTQRRERAAAKLMEKQKTESDRRRILKALENVQMEADAARRSLHKKSGGGDGLARDRVGSYTTTSTGRPKMVVKQQTQLPPSDITRYVDDCGIGNTSSALCRETRATTTKSGSIATKDSAGLNNCTCAAPHTEDATTAENDCDAATRNLKLDTRRQWELEPLQDALHRFALVGETVQHLIDPHPLESNFQSNMLLLERKAGREISGIPLNRGSPRRTVTRRASTHSAISLCLHDFNYENYPQPHIGRKDKAVCDNYAAVFAKHEAKVRGVTSDTKKGNPLSTSEEFVLDPKLSSSKSYPIDDKSRAHNHHINQTFFHNSKISSQIESNEEDCEDAVGVDWDSNANNEGKADGGDRLALTCSEESVDSDDDYESSFLSED</sequence>
<proteinExistence type="predicted"/>
<evidence type="ECO:0000313" key="2">
    <source>
        <dbReference type="EMBL" id="KAL3789104.1"/>
    </source>
</evidence>
<gene>
    <name evidence="2" type="ORF">HJC23_008566</name>
</gene>
<dbReference type="AlphaFoldDB" id="A0ABD3PNA5"/>
<evidence type="ECO:0000256" key="1">
    <source>
        <dbReference type="SAM" id="MobiDB-lite"/>
    </source>
</evidence>
<evidence type="ECO:0000313" key="3">
    <source>
        <dbReference type="Proteomes" id="UP001516023"/>
    </source>
</evidence>
<name>A0ABD3PNA5_9STRA</name>
<organism evidence="2 3">
    <name type="scientific">Cyclotella cryptica</name>
    <dbReference type="NCBI Taxonomy" id="29204"/>
    <lineage>
        <taxon>Eukaryota</taxon>
        <taxon>Sar</taxon>
        <taxon>Stramenopiles</taxon>
        <taxon>Ochrophyta</taxon>
        <taxon>Bacillariophyta</taxon>
        <taxon>Coscinodiscophyceae</taxon>
        <taxon>Thalassiosirophycidae</taxon>
        <taxon>Stephanodiscales</taxon>
        <taxon>Stephanodiscaceae</taxon>
        <taxon>Cyclotella</taxon>
    </lineage>
</organism>
<feature type="region of interest" description="Disordered" evidence="1">
    <location>
        <begin position="50"/>
        <end position="92"/>
    </location>
</feature>
<dbReference type="Proteomes" id="UP001516023">
    <property type="component" value="Unassembled WGS sequence"/>
</dbReference>
<reference evidence="2 3" key="1">
    <citation type="journal article" date="2020" name="G3 (Bethesda)">
        <title>Improved Reference Genome for Cyclotella cryptica CCMP332, a Model for Cell Wall Morphogenesis, Salinity Adaptation, and Lipid Production in Diatoms (Bacillariophyta).</title>
        <authorList>
            <person name="Roberts W.R."/>
            <person name="Downey K.M."/>
            <person name="Ruck E.C."/>
            <person name="Traller J.C."/>
            <person name="Alverson A.J."/>
        </authorList>
    </citation>
    <scope>NUCLEOTIDE SEQUENCE [LARGE SCALE GENOMIC DNA]</scope>
    <source>
        <strain evidence="2 3">CCMP332</strain>
    </source>
</reference>
<feature type="region of interest" description="Disordered" evidence="1">
    <location>
        <begin position="353"/>
        <end position="393"/>
    </location>
</feature>